<evidence type="ECO:0000259" key="4">
    <source>
        <dbReference type="PROSITE" id="PS50949"/>
    </source>
</evidence>
<dbReference type="Gene3D" id="1.10.10.10">
    <property type="entry name" value="Winged helix-like DNA-binding domain superfamily/Winged helix DNA-binding domain"/>
    <property type="match status" value="1"/>
</dbReference>
<dbReference type="Proteomes" id="UP000373449">
    <property type="component" value="Unassembled WGS sequence"/>
</dbReference>
<reference evidence="7" key="2">
    <citation type="submission" date="2017-09" db="EMBL/GenBank/DDBJ databases">
        <title>FDA dAtabase for Regulatory Grade micrObial Sequences (FDA-ARGOS): Supporting development and validation of Infectious Disease Dx tests.</title>
        <authorList>
            <person name="Minogue T."/>
            <person name="Wolcott M."/>
            <person name="Wasieloski L."/>
            <person name="Aguilar W."/>
            <person name="Moore D."/>
            <person name="Tallon L."/>
            <person name="Sadzewicz L."/>
            <person name="Ott S."/>
            <person name="Zhao X."/>
            <person name="Nagaraj S."/>
            <person name="Vavikolanu K."/>
            <person name="Aluvathingal J."/>
            <person name="Nadendla S."/>
            <person name="Sichtig H."/>
        </authorList>
    </citation>
    <scope>NUCLEOTIDE SEQUENCE [LARGE SCALE GENOMIC DNA]</scope>
    <source>
        <strain evidence="7">FDAARGOS_387</strain>
    </source>
</reference>
<keyword evidence="6" id="KW-0670">Pyruvate</keyword>
<dbReference type="SMART" id="SM00895">
    <property type="entry name" value="FCD"/>
    <property type="match status" value="1"/>
</dbReference>
<evidence type="ECO:0000313" key="6">
    <source>
        <dbReference type="EMBL" id="VFS52908.1"/>
    </source>
</evidence>
<proteinExistence type="predicted"/>
<dbReference type="PROSITE" id="PS50949">
    <property type="entry name" value="HTH_GNTR"/>
    <property type="match status" value="1"/>
</dbReference>
<accession>A0A2C6C6C5</accession>
<dbReference type="SUPFAM" id="SSF48008">
    <property type="entry name" value="GntR ligand-binding domain-like"/>
    <property type="match status" value="1"/>
</dbReference>
<evidence type="ECO:0000256" key="2">
    <source>
        <dbReference type="ARBA" id="ARBA00023125"/>
    </source>
</evidence>
<dbReference type="Pfam" id="PF07729">
    <property type="entry name" value="FCD"/>
    <property type="match status" value="1"/>
</dbReference>
<dbReference type="PRINTS" id="PR00035">
    <property type="entry name" value="HTHGNTR"/>
</dbReference>
<keyword evidence="3" id="KW-0804">Transcription</keyword>
<dbReference type="InterPro" id="IPR000524">
    <property type="entry name" value="Tscrpt_reg_HTH_GntR"/>
</dbReference>
<dbReference type="InterPro" id="IPR011711">
    <property type="entry name" value="GntR_C"/>
</dbReference>
<keyword evidence="1" id="KW-0805">Transcription regulation</keyword>
<dbReference type="SMART" id="SM00345">
    <property type="entry name" value="HTH_GNTR"/>
    <property type="match status" value="1"/>
</dbReference>
<protein>
    <submittedName>
        <fullName evidence="5">FadR family transcriptional regulator</fullName>
    </submittedName>
    <submittedName>
        <fullName evidence="6">Pyruvate dehydrogenase complex repressor</fullName>
    </submittedName>
</protein>
<dbReference type="SUPFAM" id="SSF46785">
    <property type="entry name" value="Winged helix' DNA-binding domain"/>
    <property type="match status" value="1"/>
</dbReference>
<dbReference type="InterPro" id="IPR036390">
    <property type="entry name" value="WH_DNA-bd_sf"/>
</dbReference>
<dbReference type="STRING" id="1111728.GCA_000427805_03288"/>
<dbReference type="EMBL" id="PDDX01000001">
    <property type="protein sequence ID" value="PHI31890.1"/>
    <property type="molecule type" value="Genomic_DNA"/>
</dbReference>
<feature type="domain" description="HTH gntR-type" evidence="4">
    <location>
        <begin position="9"/>
        <end position="77"/>
    </location>
</feature>
<dbReference type="AlphaFoldDB" id="A0A2C6C6C5"/>
<dbReference type="InterPro" id="IPR036388">
    <property type="entry name" value="WH-like_DNA-bd_sf"/>
</dbReference>
<dbReference type="Pfam" id="PF00392">
    <property type="entry name" value="GntR"/>
    <property type="match status" value="1"/>
</dbReference>
<evidence type="ECO:0000313" key="7">
    <source>
        <dbReference type="Proteomes" id="UP000224974"/>
    </source>
</evidence>
<keyword evidence="7" id="KW-1185">Reference proteome</keyword>
<dbReference type="PANTHER" id="PTHR43537:SF5">
    <property type="entry name" value="UXU OPERON TRANSCRIPTIONAL REGULATOR"/>
    <property type="match status" value="1"/>
</dbReference>
<dbReference type="CDD" id="cd07377">
    <property type="entry name" value="WHTH_GntR"/>
    <property type="match status" value="1"/>
</dbReference>
<organism evidence="5 7">
    <name type="scientific">Budvicia aquatica</name>
    <dbReference type="NCBI Taxonomy" id="82979"/>
    <lineage>
        <taxon>Bacteria</taxon>
        <taxon>Pseudomonadati</taxon>
        <taxon>Pseudomonadota</taxon>
        <taxon>Gammaproteobacteria</taxon>
        <taxon>Enterobacterales</taxon>
        <taxon>Budviciaceae</taxon>
        <taxon>Budvicia</taxon>
    </lineage>
</organism>
<evidence type="ECO:0000313" key="8">
    <source>
        <dbReference type="Proteomes" id="UP000373449"/>
    </source>
</evidence>
<dbReference type="EMBL" id="CAADJA010000002">
    <property type="protein sequence ID" value="VFS52908.1"/>
    <property type="molecule type" value="Genomic_DNA"/>
</dbReference>
<evidence type="ECO:0000256" key="3">
    <source>
        <dbReference type="ARBA" id="ARBA00023163"/>
    </source>
</evidence>
<dbReference type="Proteomes" id="UP000224974">
    <property type="component" value="Unassembled WGS sequence"/>
</dbReference>
<sequence>MSIKTIKKQNIVDIVYEQMKAHILDGKWAAGSKMPSELELAASFDVSRVSVRSAVQRLRDLGVAITHQGKGTFISENLNPNLLLRDNAAPVMHLSQEEFFDMMVFRQTVEFKCMELAVQNATDEDIQALEQALSKMLTNKDNYKRYSQADFEFHLAIVKASQNKVFYNVMCSIKDMYYYYLEELNRVFGITLESVDAHLKVFLAIKNRDASTATAVLNAAMADNVNAINKLKEAQPASENDASA</sequence>
<dbReference type="OrthoDB" id="5450856at2"/>
<name>A0A2C6C6C5_9GAMM</name>
<dbReference type="Gene3D" id="1.20.120.530">
    <property type="entry name" value="GntR ligand-binding domain-like"/>
    <property type="match status" value="1"/>
</dbReference>
<reference evidence="6 8" key="3">
    <citation type="submission" date="2019-03" db="EMBL/GenBank/DDBJ databases">
        <authorList>
            <consortium name="Pathogen Informatics"/>
        </authorList>
    </citation>
    <scope>NUCLEOTIDE SEQUENCE [LARGE SCALE GENOMIC DNA]</scope>
    <source>
        <strain evidence="6 8">NCTC12282</strain>
    </source>
</reference>
<dbReference type="PANTHER" id="PTHR43537">
    <property type="entry name" value="TRANSCRIPTIONAL REGULATOR, GNTR FAMILY"/>
    <property type="match status" value="1"/>
</dbReference>
<dbReference type="InterPro" id="IPR008920">
    <property type="entry name" value="TF_FadR/GntR_C"/>
</dbReference>
<dbReference type="GO" id="GO:0003677">
    <property type="term" value="F:DNA binding"/>
    <property type="evidence" value="ECO:0007669"/>
    <property type="project" value="UniProtKB-KW"/>
</dbReference>
<gene>
    <name evidence="6" type="primary">pdhR_5</name>
    <name evidence="5" type="ORF">CRN84_22500</name>
    <name evidence="6" type="ORF">NCTC12282_06116</name>
</gene>
<dbReference type="GO" id="GO:0003700">
    <property type="term" value="F:DNA-binding transcription factor activity"/>
    <property type="evidence" value="ECO:0007669"/>
    <property type="project" value="InterPro"/>
</dbReference>
<keyword evidence="2" id="KW-0238">DNA-binding</keyword>
<dbReference type="RefSeq" id="WP_029096809.1">
    <property type="nucleotide sequence ID" value="NZ_CAADJA010000002.1"/>
</dbReference>
<evidence type="ECO:0000256" key="1">
    <source>
        <dbReference type="ARBA" id="ARBA00023015"/>
    </source>
</evidence>
<reference evidence="5" key="1">
    <citation type="submission" date="2017-09" db="EMBL/GenBank/DDBJ databases">
        <title>FDA dAtabase for Regulatory Grade micrObial Sequences (FDA-ARGOS): Supporting development and validation of Infectious Disease Dx tests.</title>
        <authorList>
            <person name="Minogue T."/>
            <person name="Wolcott M."/>
            <person name="Wasieloski L."/>
            <person name="Aguilar W."/>
            <person name="Moore D."/>
            <person name="Tallon L.J."/>
            <person name="Sadzewicz L."/>
            <person name="Ott S."/>
            <person name="Zhao X."/>
            <person name="Nagaraj S."/>
            <person name="Vavikolanu K."/>
            <person name="Aluvathingal J."/>
            <person name="Nadendla S."/>
            <person name="Sichtig H."/>
        </authorList>
    </citation>
    <scope>NUCLEOTIDE SEQUENCE</scope>
    <source>
        <strain evidence="5">FDAARGOS_387</strain>
    </source>
</reference>
<evidence type="ECO:0000313" key="5">
    <source>
        <dbReference type="EMBL" id="PHI31890.1"/>
    </source>
</evidence>